<evidence type="ECO:0000313" key="2">
    <source>
        <dbReference type="Proteomes" id="UP000789901"/>
    </source>
</evidence>
<proteinExistence type="predicted"/>
<reference evidence="1 2" key="1">
    <citation type="submission" date="2021-06" db="EMBL/GenBank/DDBJ databases">
        <authorList>
            <person name="Kallberg Y."/>
            <person name="Tangrot J."/>
            <person name="Rosling A."/>
        </authorList>
    </citation>
    <scope>NUCLEOTIDE SEQUENCE [LARGE SCALE GENOMIC DNA]</scope>
    <source>
        <strain evidence="1 2">120-4 pot B 10/14</strain>
    </source>
</reference>
<name>A0ABN7WPS7_GIGMA</name>
<accession>A0ABN7WPS7</accession>
<comment type="caution">
    <text evidence="1">The sequence shown here is derived from an EMBL/GenBank/DDBJ whole genome shotgun (WGS) entry which is preliminary data.</text>
</comment>
<gene>
    <name evidence="1" type="ORF">GMARGA_LOCUS33639</name>
</gene>
<dbReference type="Proteomes" id="UP000789901">
    <property type="component" value="Unassembled WGS sequence"/>
</dbReference>
<dbReference type="EMBL" id="CAJVQB010056567">
    <property type="protein sequence ID" value="CAG8837747.1"/>
    <property type="molecule type" value="Genomic_DNA"/>
</dbReference>
<protein>
    <submittedName>
        <fullName evidence="1">41339_t:CDS:1</fullName>
    </submittedName>
</protein>
<feature type="non-terminal residue" evidence="1">
    <location>
        <position position="1"/>
    </location>
</feature>
<organism evidence="1 2">
    <name type="scientific">Gigaspora margarita</name>
    <dbReference type="NCBI Taxonomy" id="4874"/>
    <lineage>
        <taxon>Eukaryota</taxon>
        <taxon>Fungi</taxon>
        <taxon>Fungi incertae sedis</taxon>
        <taxon>Mucoromycota</taxon>
        <taxon>Glomeromycotina</taxon>
        <taxon>Glomeromycetes</taxon>
        <taxon>Diversisporales</taxon>
        <taxon>Gigasporaceae</taxon>
        <taxon>Gigaspora</taxon>
    </lineage>
</organism>
<evidence type="ECO:0000313" key="1">
    <source>
        <dbReference type="EMBL" id="CAG8837747.1"/>
    </source>
</evidence>
<sequence>TPEKPSEDDEMKPTKSDVTKPIKCNEHMQKSKDDNEINAMKLPKCQIHTSKL</sequence>
<keyword evidence="2" id="KW-1185">Reference proteome</keyword>